<accession>A0AAV0FTX7</accession>
<reference evidence="2" key="1">
    <citation type="submission" date="2022-07" db="EMBL/GenBank/DDBJ databases">
        <authorList>
            <person name="Macas J."/>
            <person name="Novak P."/>
            <person name="Neumann P."/>
        </authorList>
    </citation>
    <scope>NUCLEOTIDE SEQUENCE</scope>
</reference>
<evidence type="ECO:0000313" key="3">
    <source>
        <dbReference type="Proteomes" id="UP001152523"/>
    </source>
</evidence>
<evidence type="ECO:0000259" key="1">
    <source>
        <dbReference type="Pfam" id="PF05699"/>
    </source>
</evidence>
<keyword evidence="3" id="KW-1185">Reference proteome</keyword>
<dbReference type="Proteomes" id="UP001152523">
    <property type="component" value="Unassembled WGS sequence"/>
</dbReference>
<dbReference type="PANTHER" id="PTHR23272:SF184">
    <property type="entry name" value="OS03G0311250 PROTEIN"/>
    <property type="match status" value="1"/>
</dbReference>
<dbReference type="PANTHER" id="PTHR23272">
    <property type="entry name" value="BED FINGER-RELATED"/>
    <property type="match status" value="1"/>
</dbReference>
<feature type="non-terminal residue" evidence="2">
    <location>
        <position position="125"/>
    </location>
</feature>
<gene>
    <name evidence="2" type="ORF">CEPIT_LOCUS36851</name>
</gene>
<proteinExistence type="predicted"/>
<sequence>MKKSRATPATKQSSVNELSLYLTLNVDYEVGDDFDVLKWWKENERTFPVLTKMAKQVLRMPISTVAVEQEFSAADNVLTDYRTRLSPSTLETLVFFHDWLKAQRRTQEMSIAPTRNFMEETTEGG</sequence>
<organism evidence="2 3">
    <name type="scientific">Cuscuta epithymum</name>
    <dbReference type="NCBI Taxonomy" id="186058"/>
    <lineage>
        <taxon>Eukaryota</taxon>
        <taxon>Viridiplantae</taxon>
        <taxon>Streptophyta</taxon>
        <taxon>Embryophyta</taxon>
        <taxon>Tracheophyta</taxon>
        <taxon>Spermatophyta</taxon>
        <taxon>Magnoliopsida</taxon>
        <taxon>eudicotyledons</taxon>
        <taxon>Gunneridae</taxon>
        <taxon>Pentapetalae</taxon>
        <taxon>asterids</taxon>
        <taxon>lamiids</taxon>
        <taxon>Solanales</taxon>
        <taxon>Convolvulaceae</taxon>
        <taxon>Cuscuteae</taxon>
        <taxon>Cuscuta</taxon>
        <taxon>Cuscuta subgen. Cuscuta</taxon>
    </lineage>
</organism>
<name>A0AAV0FTX7_9ASTE</name>
<dbReference type="InterPro" id="IPR012337">
    <property type="entry name" value="RNaseH-like_sf"/>
</dbReference>
<comment type="caution">
    <text evidence="2">The sequence shown here is derived from an EMBL/GenBank/DDBJ whole genome shotgun (WGS) entry which is preliminary data.</text>
</comment>
<dbReference type="EMBL" id="CAMAPF010001010">
    <property type="protein sequence ID" value="CAH9138502.1"/>
    <property type="molecule type" value="Genomic_DNA"/>
</dbReference>
<dbReference type="SUPFAM" id="SSF53098">
    <property type="entry name" value="Ribonuclease H-like"/>
    <property type="match status" value="1"/>
</dbReference>
<dbReference type="AlphaFoldDB" id="A0AAV0FTX7"/>
<dbReference type="GO" id="GO:0046983">
    <property type="term" value="F:protein dimerization activity"/>
    <property type="evidence" value="ECO:0007669"/>
    <property type="project" value="InterPro"/>
</dbReference>
<protein>
    <recommendedName>
        <fullName evidence="1">HAT C-terminal dimerisation domain-containing protein</fullName>
    </recommendedName>
</protein>
<feature type="domain" description="HAT C-terminal dimerisation" evidence="1">
    <location>
        <begin position="18"/>
        <end position="100"/>
    </location>
</feature>
<dbReference type="Pfam" id="PF05699">
    <property type="entry name" value="Dimer_Tnp_hAT"/>
    <property type="match status" value="1"/>
</dbReference>
<dbReference type="InterPro" id="IPR008906">
    <property type="entry name" value="HATC_C_dom"/>
</dbReference>
<evidence type="ECO:0000313" key="2">
    <source>
        <dbReference type="EMBL" id="CAH9138502.1"/>
    </source>
</evidence>